<sequence>MDNPEMQRFIQLVNRDALLARARCCCYHKEQQKAMMNEMVGKLTSACWDKCITSAPGSKFSSGESTCLTNCAQRFLDMSVLIAKRFEMQ</sequence>
<dbReference type="Gene3D" id="1.10.287.810">
    <property type="entry name" value="Mitochondrial import inner membrane translocase subunit tim13 like domains"/>
    <property type="match status" value="1"/>
</dbReference>
<evidence type="ECO:0000256" key="1">
    <source>
        <dbReference type="RuleBase" id="RU367043"/>
    </source>
</evidence>
<dbReference type="STRING" id="4577.A0A1D6KKB2"/>
<name>A0A1D6KKB2_MAIZE</name>
<evidence type="ECO:0000313" key="3">
    <source>
        <dbReference type="EMBL" id="ONM03360.1"/>
    </source>
</evidence>
<dbReference type="SUPFAM" id="SSF144122">
    <property type="entry name" value="Tim10-like"/>
    <property type="match status" value="1"/>
</dbReference>
<dbReference type="InterPro" id="IPR004217">
    <property type="entry name" value="Tim10-like"/>
</dbReference>
<keyword evidence="1" id="KW-0472">Membrane</keyword>
<comment type="similarity">
    <text evidence="1">Belongs to the small Tim family.</text>
</comment>
<evidence type="ECO:0000259" key="2">
    <source>
        <dbReference type="Pfam" id="PF02953"/>
    </source>
</evidence>
<dbReference type="GO" id="GO:0015031">
    <property type="term" value="P:protein transport"/>
    <property type="evidence" value="ECO:0007669"/>
    <property type="project" value="UniProtKB-KW"/>
</dbReference>
<comment type="domain">
    <text evidence="1">The twin CX3C motif contains 4 conserved Cys residues that form 2 disulfide bonds in the mitochondrial intermembrane space.</text>
</comment>
<dbReference type="GO" id="GO:0005743">
    <property type="term" value="C:mitochondrial inner membrane"/>
    <property type="evidence" value="ECO:0007669"/>
    <property type="project" value="UniProtKB-SubCell"/>
</dbReference>
<dbReference type="InParanoid" id="A0A1D6KKB2"/>
<comment type="function">
    <text evidence="1">Mitochondrial intermembrane chaperone that participates in the import and insertion of some multi-pass transmembrane proteins into the mitochondrial inner membrane. Also required for the transfer of beta-barrel precursors from the TOM complex to the sorting and assembly machinery (SAM complex) of the outer membrane. Acts as a chaperone-like protein that protects the hydrophobic precursors from aggregation and guide them through the mitochondrial intermembrane space.</text>
</comment>
<keyword evidence="1" id="KW-0496">Mitochondrion</keyword>
<keyword evidence="1" id="KW-1015">Disulfide bond</keyword>
<keyword evidence="1" id="KW-0811">Translocation</keyword>
<dbReference type="ExpressionAtlas" id="A0A1D6KKB2">
    <property type="expression patterns" value="baseline and differential"/>
</dbReference>
<dbReference type="InterPro" id="IPR035427">
    <property type="entry name" value="Tim10-like_dom_sf"/>
</dbReference>
<dbReference type="FunCoup" id="A0A1D6KKB2">
    <property type="interactions" value="2564"/>
</dbReference>
<comment type="subcellular location">
    <subcellularLocation>
        <location evidence="1">Mitochondrion inner membrane</location>
        <topology evidence="1">Peripheral membrane protein</topology>
        <orientation evidence="1">Intermembrane side</orientation>
    </subcellularLocation>
</comment>
<keyword evidence="1" id="KW-0813">Transport</keyword>
<feature type="domain" description="Tim10-like" evidence="2">
    <location>
        <begin position="29"/>
        <end position="87"/>
    </location>
</feature>
<reference evidence="3" key="1">
    <citation type="submission" date="2015-12" db="EMBL/GenBank/DDBJ databases">
        <title>Update maize B73 reference genome by single molecule sequencing technologies.</title>
        <authorList>
            <consortium name="Maize Genome Sequencing Project"/>
            <person name="Ware D."/>
        </authorList>
    </citation>
    <scope>NUCLEOTIDE SEQUENCE [LARGE SCALE GENOMIC DNA]</scope>
    <source>
        <tissue evidence="3">Seedling</tissue>
    </source>
</reference>
<keyword evidence="1" id="KW-0999">Mitochondrion inner membrane</keyword>
<proteinExistence type="inferred from homology"/>
<dbReference type="EMBL" id="CM007647">
    <property type="protein sequence ID" value="ONM03360.1"/>
    <property type="molecule type" value="Genomic_DNA"/>
</dbReference>
<dbReference type="SMR" id="A0A1D6KKB2"/>
<accession>A0A1D6KKB2</accession>
<keyword evidence="1" id="KW-0653">Protein transport</keyword>
<dbReference type="AlphaFoldDB" id="A0A1D6KKB2"/>
<dbReference type="Pfam" id="PF02953">
    <property type="entry name" value="zf-Tim10_DDP"/>
    <property type="match status" value="1"/>
</dbReference>
<comment type="subunit">
    <text evidence="1">Heterohexamer.</text>
</comment>
<organism evidence="3">
    <name type="scientific">Zea mays</name>
    <name type="common">Maize</name>
    <dbReference type="NCBI Taxonomy" id="4577"/>
    <lineage>
        <taxon>Eukaryota</taxon>
        <taxon>Viridiplantae</taxon>
        <taxon>Streptophyta</taxon>
        <taxon>Embryophyta</taxon>
        <taxon>Tracheophyta</taxon>
        <taxon>Spermatophyta</taxon>
        <taxon>Magnoliopsida</taxon>
        <taxon>Liliopsida</taxon>
        <taxon>Poales</taxon>
        <taxon>Poaceae</taxon>
        <taxon>PACMAD clade</taxon>
        <taxon>Panicoideae</taxon>
        <taxon>Andropogonodae</taxon>
        <taxon>Andropogoneae</taxon>
        <taxon>Tripsacinae</taxon>
        <taxon>Zea</taxon>
    </lineage>
</organism>
<dbReference type="IntAct" id="A0A1D6KKB2">
    <property type="interactions" value="8"/>
</dbReference>
<keyword evidence="1" id="KW-0143">Chaperone</keyword>
<gene>
    <name evidence="3" type="ORF">ZEAMMB73_Zm00001d031651</name>
</gene>
<protein>
    <recommendedName>
        <fullName evidence="1">Mitochondrial import inner membrane translocase subunit</fullName>
    </recommendedName>
</protein>